<keyword evidence="2" id="KW-1185">Reference proteome</keyword>
<proteinExistence type="predicted"/>
<comment type="caution">
    <text evidence="1">The sequence shown here is derived from an EMBL/GenBank/DDBJ whole genome shotgun (WGS) entry which is preliminary data.</text>
</comment>
<accession>A0ABQ9Z4X6</accession>
<reference evidence="1 2" key="1">
    <citation type="journal article" date="2023" name="Nucleic Acids Res.">
        <title>The hologenome of Daphnia magna reveals possible DNA methylation and microbiome-mediated evolution of the host genome.</title>
        <authorList>
            <person name="Chaturvedi A."/>
            <person name="Li X."/>
            <person name="Dhandapani V."/>
            <person name="Marshall H."/>
            <person name="Kissane S."/>
            <person name="Cuenca-Cambronero M."/>
            <person name="Asole G."/>
            <person name="Calvet F."/>
            <person name="Ruiz-Romero M."/>
            <person name="Marangio P."/>
            <person name="Guigo R."/>
            <person name="Rago D."/>
            <person name="Mirbahai L."/>
            <person name="Eastwood N."/>
            <person name="Colbourne J.K."/>
            <person name="Zhou J."/>
            <person name="Mallon E."/>
            <person name="Orsini L."/>
        </authorList>
    </citation>
    <scope>NUCLEOTIDE SEQUENCE [LARGE SCALE GENOMIC DNA]</scope>
    <source>
        <strain evidence="1">LRV0_1</strain>
    </source>
</reference>
<dbReference type="Proteomes" id="UP001234178">
    <property type="component" value="Unassembled WGS sequence"/>
</dbReference>
<evidence type="ECO:0000313" key="1">
    <source>
        <dbReference type="EMBL" id="KAK4007952.1"/>
    </source>
</evidence>
<dbReference type="EMBL" id="JAOYFB010000002">
    <property type="protein sequence ID" value="KAK4007952.1"/>
    <property type="molecule type" value="Genomic_DNA"/>
</dbReference>
<organism evidence="1 2">
    <name type="scientific">Daphnia magna</name>
    <dbReference type="NCBI Taxonomy" id="35525"/>
    <lineage>
        <taxon>Eukaryota</taxon>
        <taxon>Metazoa</taxon>
        <taxon>Ecdysozoa</taxon>
        <taxon>Arthropoda</taxon>
        <taxon>Crustacea</taxon>
        <taxon>Branchiopoda</taxon>
        <taxon>Diplostraca</taxon>
        <taxon>Cladocera</taxon>
        <taxon>Anomopoda</taxon>
        <taxon>Daphniidae</taxon>
        <taxon>Daphnia</taxon>
    </lineage>
</organism>
<name>A0ABQ9Z4X6_9CRUS</name>
<protein>
    <submittedName>
        <fullName evidence="1">Uncharacterized protein</fullName>
    </submittedName>
</protein>
<evidence type="ECO:0000313" key="2">
    <source>
        <dbReference type="Proteomes" id="UP001234178"/>
    </source>
</evidence>
<sequence length="230" mass="25551">MTITIQFNQPQSLHLLCVANHQPSASQVSRFPSFSDSQPSSIHFSSSLWLLFLSSSSTECQHGIRQLPWIGFNTIFIFWTANIHLPSVQHCRFDNFGSSPPVDHTQLYFLRLPVVIYDSPHRCLRVRFHIITVFVVVFAFVSSPSPYRRLCLRLASSPWDRALFCPMAMGGTVAVPKGFVPLGAVGNAPVGTLFVGAVIDSWGVHSRNGFYCRVSPDLSSDKSPLVRGSI</sequence>
<gene>
    <name evidence="1" type="ORF">OUZ56_013112</name>
</gene>